<gene>
    <name evidence="1" type="ORF">F2P47_06980</name>
</gene>
<reference evidence="1 2" key="1">
    <citation type="submission" date="2019-09" db="EMBL/GenBank/DDBJ databases">
        <title>Parvibaculum sedimenti sp. nov., isolated from sediment.</title>
        <authorList>
            <person name="Wang Y."/>
        </authorList>
    </citation>
    <scope>NUCLEOTIDE SEQUENCE [LARGE SCALE GENOMIC DNA]</scope>
    <source>
        <strain evidence="1 2">HXT-9</strain>
    </source>
</reference>
<dbReference type="Pfam" id="PF07323">
    <property type="entry name" value="DUF1465"/>
    <property type="match status" value="1"/>
</dbReference>
<name>A0A6N6VNQ9_9HYPH</name>
<accession>A0A6N6VNQ9</accession>
<evidence type="ECO:0000313" key="1">
    <source>
        <dbReference type="EMBL" id="KAB7740782.1"/>
    </source>
</evidence>
<proteinExistence type="predicted"/>
<protein>
    <submittedName>
        <fullName evidence="1">DUF1465 family protein</fullName>
    </submittedName>
</protein>
<sequence>MSVERIDQDVQFAGGAVTLAEFMTSGLFQRTYQEGMQLVEETSAYLDGPGREASRNLSRDASLAYAGESMRLTTRLMQVAAWLLVRKAVHEGEITPEEAQAEKYRLATKEIARSARLAGADSLPERLRELIGRSERLYARVERLDSQLREQQGPVAAHHPMAEQLSRVEAFYRETLARNFGEA</sequence>
<evidence type="ECO:0000313" key="2">
    <source>
        <dbReference type="Proteomes" id="UP000468901"/>
    </source>
</evidence>
<dbReference type="Gene3D" id="1.10.8.930">
    <property type="entry name" value="Protein of unknown function DUF1465"/>
    <property type="match status" value="1"/>
</dbReference>
<dbReference type="InterPro" id="IPR010848">
    <property type="entry name" value="DUF1465"/>
</dbReference>
<organism evidence="1 2">
    <name type="scientific">Parvibaculum sedimenti</name>
    <dbReference type="NCBI Taxonomy" id="2608632"/>
    <lineage>
        <taxon>Bacteria</taxon>
        <taxon>Pseudomonadati</taxon>
        <taxon>Pseudomonadota</taxon>
        <taxon>Alphaproteobacteria</taxon>
        <taxon>Hyphomicrobiales</taxon>
        <taxon>Parvibaculaceae</taxon>
        <taxon>Parvibaculum</taxon>
    </lineage>
</organism>
<dbReference type="Proteomes" id="UP000468901">
    <property type="component" value="Unassembled WGS sequence"/>
</dbReference>
<dbReference type="EMBL" id="WESC01000005">
    <property type="protein sequence ID" value="KAB7740782.1"/>
    <property type="molecule type" value="Genomic_DNA"/>
</dbReference>
<dbReference type="InterPro" id="IPR038301">
    <property type="entry name" value="AraC-like_sf"/>
</dbReference>
<keyword evidence="2" id="KW-1185">Reference proteome</keyword>
<comment type="caution">
    <text evidence="1">The sequence shown here is derived from an EMBL/GenBank/DDBJ whole genome shotgun (WGS) entry which is preliminary data.</text>
</comment>
<dbReference type="RefSeq" id="WP_152215624.1">
    <property type="nucleotide sequence ID" value="NZ_WESC01000005.1"/>
</dbReference>
<dbReference type="AlphaFoldDB" id="A0A6N6VNQ9"/>